<dbReference type="GO" id="GO:0004519">
    <property type="term" value="F:endonuclease activity"/>
    <property type="evidence" value="ECO:0007669"/>
    <property type="project" value="UniProtKB-KW"/>
</dbReference>
<dbReference type="InterPro" id="IPR051916">
    <property type="entry name" value="GPI-anchor_lipid_remodeler"/>
</dbReference>
<evidence type="ECO:0000259" key="1">
    <source>
        <dbReference type="Pfam" id="PF03372"/>
    </source>
</evidence>
<dbReference type="PANTHER" id="PTHR14859:SF15">
    <property type="entry name" value="ENDONUCLEASE_EXONUCLEASE_PHOSPHATASE DOMAIN-CONTAINING PROTEIN"/>
    <property type="match status" value="1"/>
</dbReference>
<dbReference type="InterPro" id="IPR036691">
    <property type="entry name" value="Endo/exonu/phosph_ase_sf"/>
</dbReference>
<organism evidence="3 4">
    <name type="scientific">Bacillus aquiflavi</name>
    <dbReference type="NCBI Taxonomy" id="2672567"/>
    <lineage>
        <taxon>Bacteria</taxon>
        <taxon>Bacillati</taxon>
        <taxon>Bacillota</taxon>
        <taxon>Bacilli</taxon>
        <taxon>Bacillales</taxon>
        <taxon>Bacillaceae</taxon>
        <taxon>Bacillus</taxon>
    </lineage>
</organism>
<accession>A0A6B3VZR3</accession>
<keyword evidence="2" id="KW-0255">Endonuclease</keyword>
<keyword evidence="3" id="KW-0378">Hydrolase</keyword>
<reference evidence="3 4" key="1">
    <citation type="submission" date="2020-02" db="EMBL/GenBank/DDBJ databases">
        <title>Bacillus aquiflavi sp. nov., isolated from yellow water of strong flavor Chinese baijiu in Yibin region of China.</title>
        <authorList>
            <person name="Xie J."/>
        </authorList>
    </citation>
    <scope>NUCLEOTIDE SEQUENCE [LARGE SCALE GENOMIC DNA]</scope>
    <source>
        <strain evidence="3 4">3H-10</strain>
    </source>
</reference>
<dbReference type="Gene3D" id="3.60.10.10">
    <property type="entry name" value="Endonuclease/exonuclease/phosphatase"/>
    <property type="match status" value="1"/>
</dbReference>
<evidence type="ECO:0000313" key="4">
    <source>
        <dbReference type="Proteomes" id="UP000472971"/>
    </source>
</evidence>
<keyword evidence="4" id="KW-1185">Reference proteome</keyword>
<dbReference type="Proteomes" id="UP000570010">
    <property type="component" value="Unassembled WGS sequence"/>
</dbReference>
<dbReference type="EMBL" id="JAAIWN010000044">
    <property type="protein sequence ID" value="NEY82748.1"/>
    <property type="molecule type" value="Genomic_DNA"/>
</dbReference>
<dbReference type="InterPro" id="IPR005135">
    <property type="entry name" value="Endo/exonuclease/phosphatase"/>
</dbReference>
<dbReference type="AlphaFoldDB" id="A0A6B3VZR3"/>
<dbReference type="SUPFAM" id="SSF56219">
    <property type="entry name" value="DNase I-like"/>
    <property type="match status" value="1"/>
</dbReference>
<dbReference type="Pfam" id="PF03372">
    <property type="entry name" value="Exo_endo_phos"/>
    <property type="match status" value="1"/>
</dbReference>
<comment type="caution">
    <text evidence="3">The sequence shown here is derived from an EMBL/GenBank/DDBJ whole genome shotgun (WGS) entry which is preliminary data.</text>
</comment>
<evidence type="ECO:0000313" key="2">
    <source>
        <dbReference type="EMBL" id="MBA4538383.1"/>
    </source>
</evidence>
<dbReference type="EMBL" id="JACEIO010000042">
    <property type="protein sequence ID" value="MBA4538383.1"/>
    <property type="molecule type" value="Genomic_DNA"/>
</dbReference>
<evidence type="ECO:0000313" key="3">
    <source>
        <dbReference type="EMBL" id="NEY82748.1"/>
    </source>
</evidence>
<dbReference type="GO" id="GO:0006506">
    <property type="term" value="P:GPI anchor biosynthetic process"/>
    <property type="evidence" value="ECO:0007669"/>
    <property type="project" value="TreeGrafter"/>
</dbReference>
<keyword evidence="2" id="KW-0269">Exonuclease</keyword>
<sequence>MTYNIHAGSGSDGTYDLERIAKVIEQSGADVIGLQEVDVHWGTRSDFENGIAKLSERLDMFAFFAPIYDLDPYQEDEPRRQFGVAVLSKYPIIYAKNQQMTRLSTQDTNPSPQLTPGFAEVKINAKGAIFPFYVTHLDYRSNPYVRELQVQDMLNIFSQLPGEKILVGDMNASPDAPELLPLFTHFNDVWILAGNGSPGFTFSALNPNKRIDYIFTTAGIKIENAQVLSTLASDHLPVIADVTLRRGTSNH</sequence>
<proteinExistence type="predicted"/>
<evidence type="ECO:0000313" key="5">
    <source>
        <dbReference type="Proteomes" id="UP000570010"/>
    </source>
</evidence>
<dbReference type="GO" id="GO:0016020">
    <property type="term" value="C:membrane"/>
    <property type="evidence" value="ECO:0007669"/>
    <property type="project" value="GOC"/>
</dbReference>
<dbReference type="Proteomes" id="UP000472971">
    <property type="component" value="Unassembled WGS sequence"/>
</dbReference>
<dbReference type="PANTHER" id="PTHR14859">
    <property type="entry name" value="CALCOFLUOR WHITE HYPERSENSITIVE PROTEIN PRECURSOR"/>
    <property type="match status" value="1"/>
</dbReference>
<dbReference type="GO" id="GO:0004527">
    <property type="term" value="F:exonuclease activity"/>
    <property type="evidence" value="ECO:0007669"/>
    <property type="project" value="UniProtKB-KW"/>
</dbReference>
<reference evidence="2 5" key="2">
    <citation type="submission" date="2020-07" db="EMBL/GenBank/DDBJ databases">
        <authorList>
            <person name="Feng H."/>
        </authorList>
    </citation>
    <scope>NUCLEOTIDE SEQUENCE [LARGE SCALE GENOMIC DNA]</scope>
    <source>
        <strain evidence="2">S-12</strain>
        <strain evidence="5">s-12</strain>
    </source>
</reference>
<keyword evidence="2" id="KW-0540">Nuclease</keyword>
<name>A0A6B3VZR3_9BACI</name>
<feature type="domain" description="Endonuclease/exonuclease/phosphatase" evidence="1">
    <location>
        <begin position="1"/>
        <end position="235"/>
    </location>
</feature>
<gene>
    <name evidence="3" type="ORF">G4D64_14845</name>
    <name evidence="2" type="ORF">H1Z61_14890</name>
</gene>
<protein>
    <submittedName>
        <fullName evidence="2">Endonuclease/exonuclease/phosphatase family protein</fullName>
    </submittedName>
    <submittedName>
        <fullName evidence="3">Metal-dependent hydrolase</fullName>
    </submittedName>
</protein>